<dbReference type="CDD" id="cd00531">
    <property type="entry name" value="NTF2_like"/>
    <property type="match status" value="1"/>
</dbReference>
<reference evidence="2 3" key="1">
    <citation type="submission" date="2024-06" db="EMBL/GenBank/DDBJ databases">
        <title>The Natural Products Discovery Center: Release of the First 8490 Sequenced Strains for Exploring Actinobacteria Biosynthetic Diversity.</title>
        <authorList>
            <person name="Kalkreuter E."/>
            <person name="Kautsar S.A."/>
            <person name="Yang D."/>
            <person name="Bader C.D."/>
            <person name="Teijaro C.N."/>
            <person name="Fluegel L."/>
            <person name="Davis C.M."/>
            <person name="Simpson J.R."/>
            <person name="Lauterbach L."/>
            <person name="Steele A.D."/>
            <person name="Gui C."/>
            <person name="Meng S."/>
            <person name="Li G."/>
            <person name="Viehrig K."/>
            <person name="Ye F."/>
            <person name="Su P."/>
            <person name="Kiefer A.F."/>
            <person name="Nichols A."/>
            <person name="Cepeda A.J."/>
            <person name="Yan W."/>
            <person name="Fan B."/>
            <person name="Jiang Y."/>
            <person name="Adhikari A."/>
            <person name="Zheng C.-J."/>
            <person name="Schuster L."/>
            <person name="Cowan T.M."/>
            <person name="Smanski M.J."/>
            <person name="Chevrette M.G."/>
            <person name="De Carvalho L.P.S."/>
            <person name="Shen B."/>
        </authorList>
    </citation>
    <scope>NUCLEOTIDE SEQUENCE [LARGE SCALE GENOMIC DNA]</scope>
    <source>
        <strain evidence="2 3">NPDC048946</strain>
    </source>
</reference>
<comment type="caution">
    <text evidence="2">The sequence shown here is derived from an EMBL/GenBank/DDBJ whole genome shotgun (WGS) entry which is preliminary data.</text>
</comment>
<dbReference type="InterPro" id="IPR032710">
    <property type="entry name" value="NTF2-like_dom_sf"/>
</dbReference>
<evidence type="ECO:0000313" key="3">
    <source>
        <dbReference type="Proteomes" id="UP001551482"/>
    </source>
</evidence>
<evidence type="ECO:0000259" key="1">
    <source>
        <dbReference type="Pfam" id="PF13577"/>
    </source>
</evidence>
<name>A0ABV3DQ36_9ACTN</name>
<dbReference type="EMBL" id="JBEZFP010000092">
    <property type="protein sequence ID" value="MEU8137577.1"/>
    <property type="molecule type" value="Genomic_DNA"/>
</dbReference>
<keyword evidence="3" id="KW-1185">Reference proteome</keyword>
<dbReference type="Gene3D" id="3.10.450.50">
    <property type="match status" value="1"/>
</dbReference>
<dbReference type="SUPFAM" id="SSF54427">
    <property type="entry name" value="NTF2-like"/>
    <property type="match status" value="1"/>
</dbReference>
<evidence type="ECO:0000313" key="2">
    <source>
        <dbReference type="EMBL" id="MEU8137577.1"/>
    </source>
</evidence>
<protein>
    <submittedName>
        <fullName evidence="2">Nuclear transport factor 2 family protein</fullName>
    </submittedName>
</protein>
<dbReference type="Proteomes" id="UP001551482">
    <property type="component" value="Unassembled WGS sequence"/>
</dbReference>
<organism evidence="2 3">
    <name type="scientific">Streptodolium elevatio</name>
    <dbReference type="NCBI Taxonomy" id="3157996"/>
    <lineage>
        <taxon>Bacteria</taxon>
        <taxon>Bacillati</taxon>
        <taxon>Actinomycetota</taxon>
        <taxon>Actinomycetes</taxon>
        <taxon>Kitasatosporales</taxon>
        <taxon>Streptomycetaceae</taxon>
        <taxon>Streptodolium</taxon>
    </lineage>
</organism>
<feature type="domain" description="SnoaL-like" evidence="1">
    <location>
        <begin position="9"/>
        <end position="124"/>
    </location>
</feature>
<dbReference type="InterPro" id="IPR037401">
    <property type="entry name" value="SnoaL-like"/>
</dbReference>
<proteinExistence type="predicted"/>
<dbReference type="Pfam" id="PF13577">
    <property type="entry name" value="SnoaL_4"/>
    <property type="match status" value="1"/>
</dbReference>
<sequence length="150" mass="16562">MTTHPTPADLAAIHQTLALFAHVFDNRDVDGLGLVFTDDVVVESGPGPNRTYRGIAEFAAYARGLSDAAPDHHTLNTAVAVDGQGRVQTRSRYIGVKPDGRLTSGEFLDIFERTPEGWRIRYRRSIQRTPRPEGQVAFTVDFPLTKELDG</sequence>
<dbReference type="RefSeq" id="WP_358359664.1">
    <property type="nucleotide sequence ID" value="NZ_JBEZFP010000092.1"/>
</dbReference>
<gene>
    <name evidence="2" type="ORF">AB0C36_29200</name>
</gene>
<accession>A0ABV3DQ36</accession>